<proteinExistence type="predicted"/>
<evidence type="ECO:0000313" key="4">
    <source>
        <dbReference type="Proteomes" id="UP000708208"/>
    </source>
</evidence>
<comment type="caution">
    <text evidence="3">The sequence shown here is derived from an EMBL/GenBank/DDBJ whole genome shotgun (WGS) entry which is preliminary data.</text>
</comment>
<keyword evidence="4" id="KW-1185">Reference proteome</keyword>
<keyword evidence="2" id="KW-0472">Membrane</keyword>
<dbReference type="EMBL" id="CAJVCH010570538">
    <property type="protein sequence ID" value="CAG7835133.1"/>
    <property type="molecule type" value="Genomic_DNA"/>
</dbReference>
<gene>
    <name evidence="3" type="ORF">AFUS01_LOCUS44549</name>
</gene>
<evidence type="ECO:0000256" key="1">
    <source>
        <dbReference type="SAM" id="MobiDB-lite"/>
    </source>
</evidence>
<feature type="region of interest" description="Disordered" evidence="1">
    <location>
        <begin position="84"/>
        <end position="106"/>
    </location>
</feature>
<sequence length="106" mass="11426">MEAKDVGADVKTGGDEMYLGKMCLGEGSDVCPDGEERLSLERLHSPGLAIPTTMVVLFHFLLSFFSGLLEAISTQALFSHDIHRPSHSSLNRSSSCVSPLPTPSYT</sequence>
<protein>
    <submittedName>
        <fullName evidence="3">Uncharacterized protein</fullName>
    </submittedName>
</protein>
<keyword evidence="2" id="KW-0812">Transmembrane</keyword>
<keyword evidence="2" id="KW-1133">Transmembrane helix</keyword>
<reference evidence="3" key="1">
    <citation type="submission" date="2021-06" db="EMBL/GenBank/DDBJ databases">
        <authorList>
            <person name="Hodson N. C."/>
            <person name="Mongue J. A."/>
            <person name="Jaron S. K."/>
        </authorList>
    </citation>
    <scope>NUCLEOTIDE SEQUENCE</scope>
</reference>
<name>A0A8J2LNC9_9HEXA</name>
<dbReference type="AlphaFoldDB" id="A0A8J2LNC9"/>
<feature type="transmembrane region" description="Helical" evidence="2">
    <location>
        <begin position="48"/>
        <end position="69"/>
    </location>
</feature>
<dbReference type="Proteomes" id="UP000708208">
    <property type="component" value="Unassembled WGS sequence"/>
</dbReference>
<accession>A0A8J2LNC9</accession>
<feature type="compositionally biased region" description="Low complexity" evidence="1">
    <location>
        <begin position="87"/>
        <end position="98"/>
    </location>
</feature>
<organism evidence="3 4">
    <name type="scientific">Allacma fusca</name>
    <dbReference type="NCBI Taxonomy" id="39272"/>
    <lineage>
        <taxon>Eukaryota</taxon>
        <taxon>Metazoa</taxon>
        <taxon>Ecdysozoa</taxon>
        <taxon>Arthropoda</taxon>
        <taxon>Hexapoda</taxon>
        <taxon>Collembola</taxon>
        <taxon>Symphypleona</taxon>
        <taxon>Sminthuridae</taxon>
        <taxon>Allacma</taxon>
    </lineage>
</organism>
<evidence type="ECO:0000256" key="2">
    <source>
        <dbReference type="SAM" id="Phobius"/>
    </source>
</evidence>
<evidence type="ECO:0000313" key="3">
    <source>
        <dbReference type="EMBL" id="CAG7835133.1"/>
    </source>
</evidence>